<reference evidence="3 4" key="1">
    <citation type="journal article" date="2004" name="Proc. Natl. Acad. Sci. U.S.A.">
        <title>The complete genomic sequence of Nocardia farcinica IFM 10152.</title>
        <authorList>
            <person name="Ishikawa J."/>
            <person name="Yamashita A."/>
            <person name="Mikami Y."/>
            <person name="Hoshino Y."/>
            <person name="Kurita H."/>
            <person name="Hotta K."/>
            <person name="Shiba T."/>
            <person name="Hattori M."/>
        </authorList>
    </citation>
    <scope>NUCLEOTIDE SEQUENCE [LARGE SCALE GENOMIC DNA]</scope>
    <source>
        <strain evidence="3 4">IFM 10152</strain>
    </source>
</reference>
<evidence type="ECO:0000313" key="3">
    <source>
        <dbReference type="EMBL" id="BAD56340.1"/>
    </source>
</evidence>
<accession>Q5YZQ1</accession>
<feature type="region of interest" description="Disordered" evidence="2">
    <location>
        <begin position="1"/>
        <end position="25"/>
    </location>
</feature>
<dbReference type="AlphaFoldDB" id="Q5YZQ1"/>
<sequence length="116" mass="12349">MRPMRTPTPRSTPMPDQTSPVGDDFPCCTTPTPHVELSREHLEVFAVDPHAAAESEVAAMAQELLAARARIAEMESERAAATEAALGGGVYSFAFDLPAPWLALLGDQPTEDTADA</sequence>
<dbReference type="EMBL" id="AP006618">
    <property type="protein sequence ID" value="BAD56340.1"/>
    <property type="molecule type" value="Genomic_DNA"/>
</dbReference>
<organism evidence="3 4">
    <name type="scientific">Nocardia farcinica (strain IFM 10152)</name>
    <dbReference type="NCBI Taxonomy" id="247156"/>
    <lineage>
        <taxon>Bacteria</taxon>
        <taxon>Bacillati</taxon>
        <taxon>Actinomycetota</taxon>
        <taxon>Actinomycetes</taxon>
        <taxon>Mycobacteriales</taxon>
        <taxon>Nocardiaceae</taxon>
        <taxon>Nocardia</taxon>
    </lineage>
</organism>
<keyword evidence="4" id="KW-1185">Reference proteome</keyword>
<evidence type="ECO:0000313" key="4">
    <source>
        <dbReference type="Proteomes" id="UP000006820"/>
    </source>
</evidence>
<proteinExistence type="predicted"/>
<feature type="coiled-coil region" evidence="1">
    <location>
        <begin position="50"/>
        <end position="84"/>
    </location>
</feature>
<evidence type="ECO:0000256" key="2">
    <source>
        <dbReference type="SAM" id="MobiDB-lite"/>
    </source>
</evidence>
<name>Q5YZQ1_NOCFA</name>
<dbReference type="KEGG" id="nfa:NFA_14950"/>
<gene>
    <name evidence="3" type="ordered locus">NFA_14950</name>
</gene>
<keyword evidence="1" id="KW-0175">Coiled coil</keyword>
<dbReference type="STRING" id="247156.NFA_14950"/>
<evidence type="ECO:0000256" key="1">
    <source>
        <dbReference type="SAM" id="Coils"/>
    </source>
</evidence>
<protein>
    <submittedName>
        <fullName evidence="3">Uncharacterized protein</fullName>
    </submittedName>
</protein>
<dbReference type="Proteomes" id="UP000006820">
    <property type="component" value="Chromosome"/>
</dbReference>
<feature type="compositionally biased region" description="Low complexity" evidence="2">
    <location>
        <begin position="1"/>
        <end position="15"/>
    </location>
</feature>
<dbReference type="HOGENOM" id="CLU_2094289_0_0_11"/>